<evidence type="ECO:0000313" key="2">
    <source>
        <dbReference type="EMBL" id="GMK43711.1"/>
    </source>
</evidence>
<dbReference type="Proteomes" id="UP001285921">
    <property type="component" value="Unassembled WGS sequence"/>
</dbReference>
<dbReference type="SUPFAM" id="SSF56112">
    <property type="entry name" value="Protein kinase-like (PK-like)"/>
    <property type="match status" value="1"/>
</dbReference>
<name>A0ABQ6NF25_9BACL</name>
<dbReference type="EMBL" id="BTCL01000002">
    <property type="protein sequence ID" value="GMK43711.1"/>
    <property type="molecule type" value="Genomic_DNA"/>
</dbReference>
<evidence type="ECO:0000313" key="3">
    <source>
        <dbReference type="Proteomes" id="UP001285921"/>
    </source>
</evidence>
<dbReference type="RefSeq" id="WP_317978925.1">
    <property type="nucleotide sequence ID" value="NZ_BTCL01000002.1"/>
</dbReference>
<reference evidence="2 3" key="1">
    <citation type="submission" date="2023-05" db="EMBL/GenBank/DDBJ databases">
        <title>Draft genome of Paenibacillus sp. CCS26.</title>
        <authorList>
            <person name="Akita H."/>
            <person name="Shinto Y."/>
            <person name="Kimura Z."/>
        </authorList>
    </citation>
    <scope>NUCLEOTIDE SEQUENCE [LARGE SCALE GENOMIC DNA]</scope>
    <source>
        <strain evidence="2 3">CCS26</strain>
    </source>
</reference>
<dbReference type="InterPro" id="IPR011009">
    <property type="entry name" value="Kinase-like_dom_sf"/>
</dbReference>
<sequence>MIPTCFSAYYSFIPLLDEVRQWTLLRKWALSEVYRVRLATGESRIMKWGGKEMSGEASLYQQLVHPLQIKAPTIFQYAQLEDSGVMVMEDAGDHNLEEQPLPAYFLEAARELATLRLKAASHAERVLSDEVLATHTVSKEDFLCLLEDLLRSDRLANSECLLKLREVLPHHFDRLARSVPITIVHHDYFAKNLLIQKDDTIMPIDWSNSYLSPHLGDLYCLMKEAEGLSSLSGKDILLAYQEATDIDSGELKWQVSIGGLCWLIKTLKWLVYGGTEIIPGSDSWIPGLMNDVGRLTEEVYG</sequence>
<feature type="domain" description="Aminoglycoside phosphotransferase" evidence="1">
    <location>
        <begin position="62"/>
        <end position="222"/>
    </location>
</feature>
<proteinExistence type="predicted"/>
<comment type="caution">
    <text evidence="2">The sequence shown here is derived from an EMBL/GenBank/DDBJ whole genome shotgun (WGS) entry which is preliminary data.</text>
</comment>
<dbReference type="Pfam" id="PF01636">
    <property type="entry name" value="APH"/>
    <property type="match status" value="1"/>
</dbReference>
<keyword evidence="3" id="KW-1185">Reference proteome</keyword>
<dbReference type="Gene3D" id="3.90.1200.10">
    <property type="match status" value="1"/>
</dbReference>
<evidence type="ECO:0000259" key="1">
    <source>
        <dbReference type="Pfam" id="PF01636"/>
    </source>
</evidence>
<dbReference type="InterPro" id="IPR002575">
    <property type="entry name" value="Aminoglycoside_PTrfase"/>
</dbReference>
<organism evidence="2 3">
    <name type="scientific">Paenibacillus glycanilyticus</name>
    <dbReference type="NCBI Taxonomy" id="126569"/>
    <lineage>
        <taxon>Bacteria</taxon>
        <taxon>Bacillati</taxon>
        <taxon>Bacillota</taxon>
        <taxon>Bacilli</taxon>
        <taxon>Bacillales</taxon>
        <taxon>Paenibacillaceae</taxon>
        <taxon>Paenibacillus</taxon>
    </lineage>
</organism>
<protein>
    <recommendedName>
        <fullName evidence="1">Aminoglycoside phosphotransferase domain-containing protein</fullName>
    </recommendedName>
</protein>
<gene>
    <name evidence="2" type="ORF">PghCCS26_08380</name>
</gene>
<accession>A0ABQ6NF25</accession>